<evidence type="ECO:0000313" key="3">
    <source>
        <dbReference type="Proteomes" id="UP000602745"/>
    </source>
</evidence>
<evidence type="ECO:0000313" key="2">
    <source>
        <dbReference type="EMBL" id="GGE46064.1"/>
    </source>
</evidence>
<dbReference type="Gene3D" id="3.40.50.2000">
    <property type="entry name" value="Glycogen Phosphorylase B"/>
    <property type="match status" value="2"/>
</dbReference>
<dbReference type="Pfam" id="PF13439">
    <property type="entry name" value="Glyco_transf_4"/>
    <property type="match status" value="1"/>
</dbReference>
<feature type="domain" description="Glycosyltransferase subfamily 4-like N-terminal" evidence="1">
    <location>
        <begin position="15"/>
        <end position="186"/>
    </location>
</feature>
<dbReference type="Pfam" id="PF13692">
    <property type="entry name" value="Glyco_trans_1_4"/>
    <property type="match status" value="1"/>
</dbReference>
<dbReference type="SUPFAM" id="SSF53756">
    <property type="entry name" value="UDP-Glycosyltransferase/glycogen phosphorylase"/>
    <property type="match status" value="1"/>
</dbReference>
<comment type="caution">
    <text evidence="2">The sequence shown here is derived from an EMBL/GenBank/DDBJ whole genome shotgun (WGS) entry which is preliminary data.</text>
</comment>
<dbReference type="InterPro" id="IPR028098">
    <property type="entry name" value="Glyco_trans_4-like_N"/>
</dbReference>
<dbReference type="PANTHER" id="PTHR45871:SF1">
    <property type="entry name" value="PHOSPHATIDYLINOSITOL N-ACETYLGLUCOSAMINYLTRANSFERASE SUBUNIT A"/>
    <property type="match status" value="1"/>
</dbReference>
<name>A0A8J2YJ29_9RHOB</name>
<reference evidence="2" key="1">
    <citation type="journal article" date="2014" name="Int. J. Syst. Evol. Microbiol.">
        <title>Complete genome sequence of Corynebacterium casei LMG S-19264T (=DSM 44701T), isolated from a smear-ripened cheese.</title>
        <authorList>
            <consortium name="US DOE Joint Genome Institute (JGI-PGF)"/>
            <person name="Walter F."/>
            <person name="Albersmeier A."/>
            <person name="Kalinowski J."/>
            <person name="Ruckert C."/>
        </authorList>
    </citation>
    <scope>NUCLEOTIDE SEQUENCE</scope>
    <source>
        <strain evidence="2">CCM 7684</strain>
    </source>
</reference>
<keyword evidence="2" id="KW-0808">Transferase</keyword>
<dbReference type="EMBL" id="BMCP01000002">
    <property type="protein sequence ID" value="GGE46064.1"/>
    <property type="molecule type" value="Genomic_DNA"/>
</dbReference>
<dbReference type="AlphaFoldDB" id="A0A8J2YJ29"/>
<gene>
    <name evidence="2" type="ORF">GCM10007276_24060</name>
</gene>
<dbReference type="RefSeq" id="WP_188409958.1">
    <property type="nucleotide sequence ID" value="NZ_BMCP01000002.1"/>
</dbReference>
<dbReference type="GO" id="GO:0016757">
    <property type="term" value="F:glycosyltransferase activity"/>
    <property type="evidence" value="ECO:0007669"/>
    <property type="project" value="UniProtKB-ARBA"/>
</dbReference>
<keyword evidence="3" id="KW-1185">Reference proteome</keyword>
<dbReference type="PANTHER" id="PTHR45871">
    <property type="entry name" value="N-ACETYLGLUCOSAMINYL-PHOSPHATIDYLINOSITOL BIOSYNTHETIC PROTEIN"/>
    <property type="match status" value="1"/>
</dbReference>
<evidence type="ECO:0000259" key="1">
    <source>
        <dbReference type="Pfam" id="PF13439"/>
    </source>
</evidence>
<reference evidence="2" key="2">
    <citation type="submission" date="2020-09" db="EMBL/GenBank/DDBJ databases">
        <authorList>
            <person name="Sun Q."/>
            <person name="Sedlacek I."/>
        </authorList>
    </citation>
    <scope>NUCLEOTIDE SEQUENCE</scope>
    <source>
        <strain evidence="2">CCM 7684</strain>
    </source>
</reference>
<protein>
    <submittedName>
        <fullName evidence="2">Glycosyl transferase</fullName>
    </submittedName>
</protein>
<sequence length="377" mass="40657">MPPRSILHVLRAPRGGVLRHVDDLARAQTSLGHRVGLVCDLDTGNQRDSERLDALAKDLTLGVTRISMDRRVGLGDLKAMIEVARVLRRIKPDVVHGHGAKGGVYARLGASLADRRGRRVKRFYTAHGGSLHYDPSSLAGRFYFTVERLLERATDGIVFVSRFEEDTYNNKVGMPRCAVRQVYNGLHQDDFIPCDLSVTAADVLFLGELRQLKGVDVLIDALAVLNKERVVTAAIVGGGPDRDAFVERIATRGLEDRITVHAPMPALDAFRLGRIMAVPSRAEALPYVVLEAVAAAKPVVASKVGGIPEILPENNLVLPSDVNALAAALGSKIDGGASTLAAAKDLSDAIRDRFSVAAMATGITSFYDEARTHGFDT</sequence>
<organism evidence="2 3">
    <name type="scientific">Agaricicola taiwanensis</name>
    <dbReference type="NCBI Taxonomy" id="591372"/>
    <lineage>
        <taxon>Bacteria</taxon>
        <taxon>Pseudomonadati</taxon>
        <taxon>Pseudomonadota</taxon>
        <taxon>Alphaproteobacteria</taxon>
        <taxon>Rhodobacterales</taxon>
        <taxon>Paracoccaceae</taxon>
        <taxon>Agaricicola</taxon>
    </lineage>
</organism>
<proteinExistence type="predicted"/>
<dbReference type="Proteomes" id="UP000602745">
    <property type="component" value="Unassembled WGS sequence"/>
</dbReference>
<accession>A0A8J2YJ29</accession>